<dbReference type="OrthoDB" id="5226619at2759"/>
<feature type="signal peptide" evidence="1">
    <location>
        <begin position="1"/>
        <end position="19"/>
    </location>
</feature>
<feature type="chain" id="PRO_5040477927" evidence="1">
    <location>
        <begin position="20"/>
        <end position="187"/>
    </location>
</feature>
<sequence>MHFIPSLAAVAIFALHASAVPLEARQTELKPFEITRVVTSTPPGRPGSTPWRYITADVTDPNSYSLTQGPHNLTIPAGSQGIGCEARWYRGESPEGRTWPCNTAENGHWALQVLRGTSGSASSTSDFKLRFIHAVEPGTPYDNTRYEAEASFKTGDNLSGRCLSSGWCNYSLSSAANPVLAPAEKTL</sequence>
<evidence type="ECO:0000256" key="1">
    <source>
        <dbReference type="SAM" id="SignalP"/>
    </source>
</evidence>
<evidence type="ECO:0000313" key="3">
    <source>
        <dbReference type="Proteomes" id="UP000801428"/>
    </source>
</evidence>
<reference evidence="2" key="1">
    <citation type="submission" date="2019-04" db="EMBL/GenBank/DDBJ databases">
        <title>Sequencing of skin fungus with MAO and IRED activity.</title>
        <authorList>
            <person name="Marsaioli A.J."/>
            <person name="Bonatto J.M.C."/>
            <person name="Reis Junior O."/>
        </authorList>
    </citation>
    <scope>NUCLEOTIDE SEQUENCE</scope>
    <source>
        <strain evidence="2">30M1</strain>
    </source>
</reference>
<dbReference type="Proteomes" id="UP000801428">
    <property type="component" value="Unassembled WGS sequence"/>
</dbReference>
<dbReference type="EMBL" id="SWKU01000003">
    <property type="protein sequence ID" value="KAF3008617.1"/>
    <property type="molecule type" value="Genomic_DNA"/>
</dbReference>
<gene>
    <name evidence="2" type="ORF">E8E13_008110</name>
</gene>
<accession>A0A9P4TM20</accession>
<keyword evidence="3" id="KW-1185">Reference proteome</keyword>
<protein>
    <submittedName>
        <fullName evidence="2">Uncharacterized protein</fullName>
    </submittedName>
</protein>
<name>A0A9P4TM20_CURKU</name>
<keyword evidence="1" id="KW-0732">Signal</keyword>
<organism evidence="2 3">
    <name type="scientific">Curvularia kusanoi</name>
    <name type="common">Cochliobolus kusanoi</name>
    <dbReference type="NCBI Taxonomy" id="90978"/>
    <lineage>
        <taxon>Eukaryota</taxon>
        <taxon>Fungi</taxon>
        <taxon>Dikarya</taxon>
        <taxon>Ascomycota</taxon>
        <taxon>Pezizomycotina</taxon>
        <taxon>Dothideomycetes</taxon>
        <taxon>Pleosporomycetidae</taxon>
        <taxon>Pleosporales</taxon>
        <taxon>Pleosporineae</taxon>
        <taxon>Pleosporaceae</taxon>
        <taxon>Curvularia</taxon>
    </lineage>
</organism>
<dbReference type="AlphaFoldDB" id="A0A9P4TM20"/>
<evidence type="ECO:0000313" key="2">
    <source>
        <dbReference type="EMBL" id="KAF3008617.1"/>
    </source>
</evidence>
<comment type="caution">
    <text evidence="2">The sequence shown here is derived from an EMBL/GenBank/DDBJ whole genome shotgun (WGS) entry which is preliminary data.</text>
</comment>
<proteinExistence type="predicted"/>